<feature type="non-terminal residue" evidence="1">
    <location>
        <position position="256"/>
    </location>
</feature>
<dbReference type="PANTHER" id="PTHR21599">
    <property type="entry name" value="GLYCERATE KINASE"/>
    <property type="match status" value="1"/>
</dbReference>
<dbReference type="Pfam" id="PF02595">
    <property type="entry name" value="Gly_kinase"/>
    <property type="match status" value="1"/>
</dbReference>
<dbReference type="InterPro" id="IPR004381">
    <property type="entry name" value="Glycerate_kinase"/>
</dbReference>
<reference evidence="1 2" key="1">
    <citation type="journal article" date="2017" name="Front. Microbiol.">
        <title>Comparative Genomic Analysis of the Class Epsilonproteobacteria and Proposed Reclassification to Epsilonbacteraeota (phyl. nov.).</title>
        <authorList>
            <person name="Waite D.W."/>
            <person name="Vanwonterghem I."/>
            <person name="Rinke C."/>
            <person name="Parks D.H."/>
            <person name="Zhang Y."/>
            <person name="Takai K."/>
            <person name="Sievert S.M."/>
            <person name="Simon J."/>
            <person name="Campbell B.J."/>
            <person name="Hanson T.E."/>
            <person name="Woyke T."/>
            <person name="Klotz M.G."/>
            <person name="Hugenholtz P."/>
        </authorList>
    </citation>
    <scope>NUCLEOTIDE SEQUENCE [LARGE SCALE GENOMIC DNA]</scope>
    <source>
        <strain evidence="1">UBA11420</strain>
    </source>
</reference>
<accession>A0A2D3WDR6</accession>
<dbReference type="Gene3D" id="3.90.1510.10">
    <property type="entry name" value="Glycerate kinase, domain 2"/>
    <property type="match status" value="1"/>
</dbReference>
<dbReference type="Proteomes" id="UP000231638">
    <property type="component" value="Unassembled WGS sequence"/>
</dbReference>
<keyword evidence="1" id="KW-0418">Kinase</keyword>
<dbReference type="InterPro" id="IPR018193">
    <property type="entry name" value="Glyc_kinase_flavodox-like_fold"/>
</dbReference>
<protein>
    <submittedName>
        <fullName evidence="1">Glycerate kinase</fullName>
    </submittedName>
</protein>
<organism evidence="1 2">
    <name type="scientific">Sulfurospirillum cavolei</name>
    <dbReference type="NCBI Taxonomy" id="366522"/>
    <lineage>
        <taxon>Bacteria</taxon>
        <taxon>Pseudomonadati</taxon>
        <taxon>Campylobacterota</taxon>
        <taxon>Epsilonproteobacteria</taxon>
        <taxon>Campylobacterales</taxon>
        <taxon>Sulfurospirillaceae</taxon>
        <taxon>Sulfurospirillum</taxon>
    </lineage>
</organism>
<sequence>MNVVSVIDSFKGCASSSELSSWVREAILEVFPDASVHSCLIADGGEGMIDALLANVEGTRLTCKVHDPLMREIEAHYAILKDGTTAVIETAQAAGLPLVQASQRNPLLTTTYGVGELIHDALARGCKKVIIGLGGSATNDAGIGMLHALGFRFLDREGRVLFQGGEVLEKIHTIDRSGALNALKSCEFIAACDVENPMIGVNGSARVYAAQKGADASMIERLESGMQHFAQRLERALGHDVASQKGSGAAGGIAGG</sequence>
<name>A0A2D3WDR6_9BACT</name>
<evidence type="ECO:0000313" key="2">
    <source>
        <dbReference type="Proteomes" id="UP000231638"/>
    </source>
</evidence>
<dbReference type="EMBL" id="DLUG01000070">
    <property type="protein sequence ID" value="DAB36877.1"/>
    <property type="molecule type" value="Genomic_DNA"/>
</dbReference>
<dbReference type="STRING" id="366522.GCA_001548055_00072"/>
<keyword evidence="1" id="KW-0808">Transferase</keyword>
<dbReference type="PANTHER" id="PTHR21599:SF0">
    <property type="entry name" value="GLYCERATE KINASE"/>
    <property type="match status" value="1"/>
</dbReference>
<evidence type="ECO:0000313" key="1">
    <source>
        <dbReference type="EMBL" id="DAB36877.1"/>
    </source>
</evidence>
<dbReference type="SUPFAM" id="SSF110738">
    <property type="entry name" value="Glycerate kinase I"/>
    <property type="match status" value="1"/>
</dbReference>
<dbReference type="InterPro" id="IPR036129">
    <property type="entry name" value="Glycerate_kinase_sf"/>
</dbReference>
<dbReference type="AlphaFoldDB" id="A0A2D3WDR6"/>
<dbReference type="GO" id="GO:0031388">
    <property type="term" value="P:organic acid phosphorylation"/>
    <property type="evidence" value="ECO:0007669"/>
    <property type="project" value="InterPro"/>
</dbReference>
<proteinExistence type="predicted"/>
<gene>
    <name evidence="1" type="ORF">CFH80_02515</name>
</gene>
<dbReference type="GO" id="GO:0008887">
    <property type="term" value="F:glycerate kinase activity"/>
    <property type="evidence" value="ECO:0007669"/>
    <property type="project" value="InterPro"/>
</dbReference>
<dbReference type="NCBIfam" id="TIGR00045">
    <property type="entry name" value="glycerate kinase"/>
    <property type="match status" value="1"/>
</dbReference>
<comment type="caution">
    <text evidence="1">The sequence shown here is derived from an EMBL/GenBank/DDBJ whole genome shotgun (WGS) entry which is preliminary data.</text>
</comment>